<dbReference type="EMBL" id="MU827307">
    <property type="protein sequence ID" value="KAJ7362047.1"/>
    <property type="molecule type" value="Genomic_DNA"/>
</dbReference>
<dbReference type="PANTHER" id="PTHR13060:SF0">
    <property type="entry name" value="PROTEIN ECDYSONELESS HOMOLOG"/>
    <property type="match status" value="1"/>
</dbReference>
<dbReference type="Proteomes" id="UP001163046">
    <property type="component" value="Unassembled WGS sequence"/>
</dbReference>
<evidence type="ECO:0000313" key="2">
    <source>
        <dbReference type="Proteomes" id="UP001163046"/>
    </source>
</evidence>
<dbReference type="PANTHER" id="PTHR13060">
    <property type="entry name" value="SGT1 PROTEIN HSGT1 SUPPRESSOR OF GCR2"/>
    <property type="match status" value="1"/>
</dbReference>
<organism evidence="1 2">
    <name type="scientific">Desmophyllum pertusum</name>
    <dbReference type="NCBI Taxonomy" id="174260"/>
    <lineage>
        <taxon>Eukaryota</taxon>
        <taxon>Metazoa</taxon>
        <taxon>Cnidaria</taxon>
        <taxon>Anthozoa</taxon>
        <taxon>Hexacorallia</taxon>
        <taxon>Scleractinia</taxon>
        <taxon>Caryophylliina</taxon>
        <taxon>Caryophylliidae</taxon>
        <taxon>Desmophyllum</taxon>
    </lineage>
</organism>
<reference evidence="1" key="1">
    <citation type="submission" date="2023-01" db="EMBL/GenBank/DDBJ databases">
        <title>Genome assembly of the deep-sea coral Lophelia pertusa.</title>
        <authorList>
            <person name="Herrera S."/>
            <person name="Cordes E."/>
        </authorList>
    </citation>
    <scope>NUCLEOTIDE SEQUENCE</scope>
    <source>
        <strain evidence="1">USNM1676648</strain>
        <tissue evidence="1">Polyp</tissue>
    </source>
</reference>
<sequence>MAGELDGNSFVTESNLEALIANYLAFLSPLIDDFIWQNESFYLVTNASKGDVPAHLYGKTKFGDNVDDEWFIVSLLFKISKAFPEICVSISDNDGEFILIEAAHFLPRWLNPDNSKNRVFCS</sequence>
<proteinExistence type="predicted"/>
<gene>
    <name evidence="1" type="ORF">OS493_013135</name>
</gene>
<dbReference type="InterPro" id="IPR010770">
    <property type="entry name" value="Ecd"/>
</dbReference>
<dbReference type="AlphaFoldDB" id="A0A9X0CKQ6"/>
<dbReference type="Pfam" id="PF07093">
    <property type="entry name" value="SGT1"/>
    <property type="match status" value="1"/>
</dbReference>
<accession>A0A9X0CKQ6</accession>
<dbReference type="OrthoDB" id="27237at2759"/>
<dbReference type="GO" id="GO:0005634">
    <property type="term" value="C:nucleus"/>
    <property type="evidence" value="ECO:0007669"/>
    <property type="project" value="TreeGrafter"/>
</dbReference>
<protein>
    <submittedName>
        <fullName evidence="1">Uncharacterized protein</fullName>
    </submittedName>
</protein>
<comment type="caution">
    <text evidence="1">The sequence shown here is derived from an EMBL/GenBank/DDBJ whole genome shotgun (WGS) entry which is preliminary data.</text>
</comment>
<name>A0A9X0CKQ6_9CNID</name>
<evidence type="ECO:0000313" key="1">
    <source>
        <dbReference type="EMBL" id="KAJ7362047.1"/>
    </source>
</evidence>
<keyword evidence="2" id="KW-1185">Reference proteome</keyword>